<dbReference type="EMBL" id="JBFOLK010000005">
    <property type="protein sequence ID" value="KAL2512050.1"/>
    <property type="molecule type" value="Genomic_DNA"/>
</dbReference>
<protein>
    <recommendedName>
        <fullName evidence="2">Putative plant transposon protein domain-containing protein</fullName>
    </recommendedName>
</protein>
<feature type="region of interest" description="Disordered" evidence="1">
    <location>
        <begin position="1"/>
        <end position="27"/>
    </location>
</feature>
<evidence type="ECO:0000256" key="1">
    <source>
        <dbReference type="SAM" id="MobiDB-lite"/>
    </source>
</evidence>
<reference evidence="4" key="1">
    <citation type="submission" date="2024-07" db="EMBL/GenBank/DDBJ databases">
        <title>Two chromosome-level genome assemblies of Korean endemic species Abeliophyllum distichum and Forsythia ovata (Oleaceae).</title>
        <authorList>
            <person name="Jang H."/>
        </authorList>
    </citation>
    <scope>NUCLEOTIDE SEQUENCE [LARGE SCALE GENOMIC DNA]</scope>
</reference>
<organism evidence="3 4">
    <name type="scientific">Abeliophyllum distichum</name>
    <dbReference type="NCBI Taxonomy" id="126358"/>
    <lineage>
        <taxon>Eukaryota</taxon>
        <taxon>Viridiplantae</taxon>
        <taxon>Streptophyta</taxon>
        <taxon>Embryophyta</taxon>
        <taxon>Tracheophyta</taxon>
        <taxon>Spermatophyta</taxon>
        <taxon>Magnoliopsida</taxon>
        <taxon>eudicotyledons</taxon>
        <taxon>Gunneridae</taxon>
        <taxon>Pentapetalae</taxon>
        <taxon>asterids</taxon>
        <taxon>lamiids</taxon>
        <taxon>Lamiales</taxon>
        <taxon>Oleaceae</taxon>
        <taxon>Forsythieae</taxon>
        <taxon>Abeliophyllum</taxon>
    </lineage>
</organism>
<accession>A0ABD1TH67</accession>
<name>A0ABD1TH67_9LAMI</name>
<keyword evidence="4" id="KW-1185">Reference proteome</keyword>
<evidence type="ECO:0000313" key="4">
    <source>
        <dbReference type="Proteomes" id="UP001604336"/>
    </source>
</evidence>
<evidence type="ECO:0000259" key="2">
    <source>
        <dbReference type="Pfam" id="PF20167"/>
    </source>
</evidence>
<dbReference type="Proteomes" id="UP001604336">
    <property type="component" value="Unassembled WGS sequence"/>
</dbReference>
<gene>
    <name evidence="3" type="ORF">Adt_17650</name>
</gene>
<feature type="domain" description="Putative plant transposon protein" evidence="2">
    <location>
        <begin position="44"/>
        <end position="176"/>
    </location>
</feature>
<comment type="caution">
    <text evidence="3">The sequence shown here is derived from an EMBL/GenBank/DDBJ whole genome shotgun (WGS) entry which is preliminary data.</text>
</comment>
<dbReference type="AlphaFoldDB" id="A0ABD1TH67"/>
<proteinExistence type="predicted"/>
<dbReference type="Pfam" id="PF20167">
    <property type="entry name" value="Transposase_32"/>
    <property type="match status" value="1"/>
</dbReference>
<dbReference type="InterPro" id="IPR046796">
    <property type="entry name" value="Transposase_32_dom"/>
</dbReference>
<sequence>MPRAKKPTQDAGLSSEKRKAPSKKTSKQLATYDDTKFEMEEAWNRWKTFLATPRLAYVEIVKEFYANIHNNLDNPGHPNYRQVYMRGQYIPFFSLAILWYYGLHNTETDIFQAATINPHEVVASICQGIDHWPNGNSTLDYKSLLPEVCTLDKMVSANLLPTTHTSTLTIERARLLH</sequence>
<evidence type="ECO:0000313" key="3">
    <source>
        <dbReference type="EMBL" id="KAL2512050.1"/>
    </source>
</evidence>